<dbReference type="InterPro" id="IPR011990">
    <property type="entry name" value="TPR-like_helical_dom_sf"/>
</dbReference>
<keyword evidence="4" id="KW-1133">Transmembrane helix</keyword>
<dbReference type="AlphaFoldDB" id="A0A380TD27"/>
<dbReference type="SUPFAM" id="SSF48452">
    <property type="entry name" value="TPR-like"/>
    <property type="match status" value="1"/>
</dbReference>
<evidence type="ECO:0000259" key="5">
    <source>
        <dbReference type="Pfam" id="PF23914"/>
    </source>
</evidence>
<dbReference type="GO" id="GO:0017004">
    <property type="term" value="P:cytochrome complex assembly"/>
    <property type="evidence" value="ECO:0007669"/>
    <property type="project" value="UniProtKB-KW"/>
</dbReference>
<sequence length="305" mass="31510">MSTLTGAIGALLMACVALVVWPLMRPRPNSGSVDSGTQALRLYRQQLAELDRAAAEDGLDAGEAAALKVEIKRRMLAVAEAGNPQEPPPGQPPSGVRLRLTAAAVALLLAGASIALYAELGTPGIADQPLAARRERAAEASAGALTPEQKQQLETAAAGLARKLAAAPDDIQGWRLLARAHWTLGKLPEALAALRKAYALSGDDPETAADLAEALVAANGGRVGDEAAQLFASIPADAASAPHARYYLGLRMAQEGDLGGAAATWKLLIAEAPPDAPWLPQVRAQLAHVEAALARSKGVPPADQR</sequence>
<keyword evidence="2" id="KW-0677">Repeat</keyword>
<evidence type="ECO:0000256" key="1">
    <source>
        <dbReference type="ARBA" id="ARBA00004196"/>
    </source>
</evidence>
<dbReference type="GO" id="GO:0005886">
    <property type="term" value="C:plasma membrane"/>
    <property type="evidence" value="ECO:0007669"/>
    <property type="project" value="TreeGrafter"/>
</dbReference>
<gene>
    <name evidence="6" type="ORF">DF3PB_2300004</name>
</gene>
<evidence type="ECO:0000256" key="4">
    <source>
        <dbReference type="SAM" id="Phobius"/>
    </source>
</evidence>
<dbReference type="EMBL" id="UIDG01000147">
    <property type="protein sequence ID" value="SUS06018.1"/>
    <property type="molecule type" value="Genomic_DNA"/>
</dbReference>
<feature type="domain" description="Cytochrome c-type biogenesis protein H TPR" evidence="5">
    <location>
        <begin position="130"/>
        <end position="277"/>
    </location>
</feature>
<evidence type="ECO:0000256" key="2">
    <source>
        <dbReference type="ARBA" id="ARBA00022737"/>
    </source>
</evidence>
<protein>
    <recommendedName>
        <fullName evidence="5">Cytochrome c-type biogenesis protein H TPR domain-containing protein</fullName>
    </recommendedName>
</protein>
<name>A0A380TD27_9ZZZZ</name>
<keyword evidence="4" id="KW-0472">Membrane</keyword>
<dbReference type="InterPro" id="IPR017560">
    <property type="entry name" value="Cyt_c_biogenesis_CcmI"/>
</dbReference>
<dbReference type="InterPro" id="IPR056413">
    <property type="entry name" value="TPR_CcmH_CycH"/>
</dbReference>
<feature type="transmembrane region" description="Helical" evidence="4">
    <location>
        <begin position="6"/>
        <end position="24"/>
    </location>
</feature>
<proteinExistence type="predicted"/>
<dbReference type="PANTHER" id="PTHR47870:SF1">
    <property type="entry name" value="CYTOCHROME C-TYPE BIOGENESIS PROTEIN CCMH"/>
    <property type="match status" value="1"/>
</dbReference>
<organism evidence="6">
    <name type="scientific">metagenome</name>
    <dbReference type="NCBI Taxonomy" id="256318"/>
    <lineage>
        <taxon>unclassified sequences</taxon>
        <taxon>metagenomes</taxon>
    </lineage>
</organism>
<dbReference type="Gene3D" id="1.25.40.10">
    <property type="entry name" value="Tetratricopeptide repeat domain"/>
    <property type="match status" value="1"/>
</dbReference>
<dbReference type="Pfam" id="PF23914">
    <property type="entry name" value="TPR_CcmH_CycH"/>
    <property type="match status" value="1"/>
</dbReference>
<dbReference type="GO" id="GO:0030313">
    <property type="term" value="C:cell envelope"/>
    <property type="evidence" value="ECO:0007669"/>
    <property type="project" value="UniProtKB-SubCell"/>
</dbReference>
<evidence type="ECO:0000313" key="6">
    <source>
        <dbReference type="EMBL" id="SUS06018.1"/>
    </source>
</evidence>
<accession>A0A380TD27</accession>
<evidence type="ECO:0000256" key="3">
    <source>
        <dbReference type="ARBA" id="ARBA00022748"/>
    </source>
</evidence>
<comment type="subcellular location">
    <subcellularLocation>
        <location evidence="1">Cell envelope</location>
    </subcellularLocation>
</comment>
<dbReference type="InterPro" id="IPR051263">
    <property type="entry name" value="C-type_cytochrome_biogenesis"/>
</dbReference>
<reference evidence="6" key="1">
    <citation type="submission" date="2018-07" db="EMBL/GenBank/DDBJ databases">
        <authorList>
            <person name="Quirk P.G."/>
            <person name="Krulwich T.A."/>
        </authorList>
    </citation>
    <scope>NUCLEOTIDE SEQUENCE</scope>
</reference>
<keyword evidence="3" id="KW-0201">Cytochrome c-type biogenesis</keyword>
<dbReference type="PANTHER" id="PTHR47870">
    <property type="entry name" value="CYTOCHROME C-TYPE BIOGENESIS PROTEIN CCMH"/>
    <property type="match status" value="1"/>
</dbReference>
<dbReference type="NCBIfam" id="TIGR03142">
    <property type="entry name" value="cytochro_ccmI"/>
    <property type="match status" value="1"/>
</dbReference>
<keyword evidence="4" id="KW-0812">Transmembrane</keyword>